<accession>A0ABS1U8J9</accession>
<keyword evidence="2" id="KW-1185">Reference proteome</keyword>
<sequence>MTKISEHSEIPNYFIRYEAVRNLLGLQNRAVAEDTLKAILRIVLDATPIDEELYLDRYPDVAKAVASGVYRSAREHLTTVGYFEGRSAWPDQFDEEAYLKAYPDVADAVASGDLRSAFEHFTHSGVLEGRLPSPVA</sequence>
<name>A0ABS1U8J9_9PROT</name>
<dbReference type="RefSeq" id="WP_202833717.1">
    <property type="nucleotide sequence ID" value="NZ_JAETWB010000014.1"/>
</dbReference>
<evidence type="ECO:0000313" key="2">
    <source>
        <dbReference type="Proteomes" id="UP000660885"/>
    </source>
</evidence>
<protein>
    <submittedName>
        <fullName evidence="1">Uncharacterized protein</fullName>
    </submittedName>
</protein>
<dbReference type="EMBL" id="JAETWB010000014">
    <property type="protein sequence ID" value="MBL6080485.1"/>
    <property type="molecule type" value="Genomic_DNA"/>
</dbReference>
<reference evidence="1 2" key="1">
    <citation type="submission" date="2021-01" db="EMBL/GenBank/DDBJ databases">
        <title>Belnapia mucosa sp. nov. and Belnapia arida sp. nov., isolated from the Tabernas Desert (Almeria, Spain).</title>
        <authorList>
            <person name="Molina-Menor E."/>
            <person name="Vidal-Verdu A."/>
            <person name="Calonge A."/>
            <person name="Satari L."/>
            <person name="Pereto J."/>
            <person name="Porcar M."/>
        </authorList>
    </citation>
    <scope>NUCLEOTIDE SEQUENCE [LARGE SCALE GENOMIC DNA]</scope>
    <source>
        <strain evidence="1 2">T18</strain>
    </source>
</reference>
<comment type="caution">
    <text evidence="1">The sequence shown here is derived from an EMBL/GenBank/DDBJ whole genome shotgun (WGS) entry which is preliminary data.</text>
</comment>
<organism evidence="1 2">
    <name type="scientific">Belnapia arida</name>
    <dbReference type="NCBI Taxonomy" id="2804533"/>
    <lineage>
        <taxon>Bacteria</taxon>
        <taxon>Pseudomonadati</taxon>
        <taxon>Pseudomonadota</taxon>
        <taxon>Alphaproteobacteria</taxon>
        <taxon>Acetobacterales</taxon>
        <taxon>Roseomonadaceae</taxon>
        <taxon>Belnapia</taxon>
    </lineage>
</organism>
<dbReference type="Proteomes" id="UP000660885">
    <property type="component" value="Unassembled WGS sequence"/>
</dbReference>
<gene>
    <name evidence="1" type="ORF">JMJ56_20935</name>
</gene>
<proteinExistence type="predicted"/>
<evidence type="ECO:0000313" key="1">
    <source>
        <dbReference type="EMBL" id="MBL6080485.1"/>
    </source>
</evidence>